<proteinExistence type="predicted"/>
<accession>A0A075GSL1</accession>
<name>A0A075GSL1_9EURY</name>
<sequence length="417" mass="48311">MPLKFKEPPVNKRMPVVKRTPRPIIRPVKRKVQIRELIRNLDPENRRIFGEIQKIIRENSGLKKVGNKLLITFLRKHPKQLGICRDLLELAKKSESPQRVMMAFGKGLEYLKTIPKAKNVELKIMRLFLQINKDPKLQSLTLEERMNVAYGRLILGTENAEKLRTKRGITYFMRYSPQQLESQMYQIDRTYKPKYTSRDELRLQQTRPTVLVVFNKHDNSGSFYFQSKSFRDLSKKFKVVIYETDNEQGFYNAVRNTHKTHGKITHLMIGGHGTHDKIVFGRKKKGESNEEAEKKTLDLTDIAELRKLSKYLEGVRIILEACSTGGKRTPGKGEKSINRSKHNMRTALKTALKAVKVFAPKKDSMGAKRYEIITDGGEITIDKVVFELMKPIQDNIFNEEINDEIPQKINTDGNIEK</sequence>
<evidence type="ECO:0000313" key="1">
    <source>
        <dbReference type="EMBL" id="AIF06754.1"/>
    </source>
</evidence>
<dbReference type="AlphaFoldDB" id="A0A075GSL1"/>
<dbReference type="EMBL" id="KF900780">
    <property type="protein sequence ID" value="AIF06754.1"/>
    <property type="molecule type" value="Genomic_DNA"/>
</dbReference>
<reference evidence="1" key="1">
    <citation type="journal article" date="2014" name="Genome Biol. Evol.">
        <title>Pangenome evidence for extensive interdomain horizontal transfer affecting lineage core and shell genes in uncultured planktonic thaumarchaeota and euryarchaeota.</title>
        <authorList>
            <person name="Deschamps P."/>
            <person name="Zivanovic Y."/>
            <person name="Moreira D."/>
            <person name="Rodriguez-Valera F."/>
            <person name="Lopez-Garcia P."/>
        </authorList>
    </citation>
    <scope>NUCLEOTIDE SEQUENCE</scope>
</reference>
<protein>
    <submittedName>
        <fullName evidence="1">Uncharacterized protein</fullName>
    </submittedName>
</protein>
<organism evidence="1">
    <name type="scientific">uncultured marine group II/III euryarchaeote KM3_195_B08</name>
    <dbReference type="NCBI Taxonomy" id="1457970"/>
    <lineage>
        <taxon>Archaea</taxon>
        <taxon>Methanobacteriati</taxon>
        <taxon>Methanobacteriota</taxon>
        <taxon>environmental samples</taxon>
    </lineage>
</organism>